<evidence type="ECO:0000256" key="1">
    <source>
        <dbReference type="ARBA" id="ARBA00010605"/>
    </source>
</evidence>
<dbReference type="InterPro" id="IPR009027">
    <property type="entry name" value="Ribosomal_bL9/RNase_H1_N"/>
</dbReference>
<dbReference type="EMBL" id="JACPSX010000054">
    <property type="protein sequence ID" value="MBI3014094.1"/>
    <property type="molecule type" value="Genomic_DNA"/>
</dbReference>
<dbReference type="GO" id="GO:1990904">
    <property type="term" value="C:ribonucleoprotein complex"/>
    <property type="evidence" value="ECO:0007669"/>
    <property type="project" value="UniProtKB-KW"/>
</dbReference>
<dbReference type="InterPro" id="IPR020070">
    <property type="entry name" value="Ribosomal_bL9_N"/>
</dbReference>
<organism evidence="9 10">
    <name type="scientific">Tectimicrobiota bacterium</name>
    <dbReference type="NCBI Taxonomy" id="2528274"/>
    <lineage>
        <taxon>Bacteria</taxon>
        <taxon>Pseudomonadati</taxon>
        <taxon>Nitrospinota/Tectimicrobiota group</taxon>
        <taxon>Candidatus Tectimicrobiota</taxon>
    </lineage>
</organism>
<sequence length="148" mass="16544">MKVILQESVVNVGEAGEVVEVADGFGRNFLIPQGKAVQATPREVKRLEAQRRVIQDRLRKAKKQADEVATRLQSISCVIARKVGEEDKLFGSVTAQDIADFYREKGVEVDRKKIEMEGPIKTLGEHEVLIKLHPQLTAKIMVKVAPEE</sequence>
<dbReference type="Proteomes" id="UP000741360">
    <property type="component" value="Unassembled WGS sequence"/>
</dbReference>
<comment type="caution">
    <text evidence="9">The sequence shown here is derived from an EMBL/GenBank/DDBJ whole genome shotgun (WGS) entry which is preliminary data.</text>
</comment>
<dbReference type="Gene3D" id="3.40.5.10">
    <property type="entry name" value="Ribosomal protein L9, N-terminal domain"/>
    <property type="match status" value="1"/>
</dbReference>
<dbReference type="SUPFAM" id="SSF55658">
    <property type="entry name" value="L9 N-domain-like"/>
    <property type="match status" value="1"/>
</dbReference>
<dbReference type="Pfam" id="PF03948">
    <property type="entry name" value="Ribosomal_L9_C"/>
    <property type="match status" value="1"/>
</dbReference>
<evidence type="ECO:0000256" key="5">
    <source>
        <dbReference type="ARBA" id="ARBA00023274"/>
    </source>
</evidence>
<dbReference type="GO" id="GO:0005840">
    <property type="term" value="C:ribosome"/>
    <property type="evidence" value="ECO:0007669"/>
    <property type="project" value="UniProtKB-KW"/>
</dbReference>
<evidence type="ECO:0000313" key="9">
    <source>
        <dbReference type="EMBL" id="MBI3014094.1"/>
    </source>
</evidence>
<dbReference type="PANTHER" id="PTHR21368">
    <property type="entry name" value="50S RIBOSOMAL PROTEIN L9"/>
    <property type="match status" value="1"/>
</dbReference>
<comment type="function">
    <text evidence="7">Binds to the 23S rRNA.</text>
</comment>
<keyword evidence="3 7" id="KW-0694">RNA-binding</keyword>
<evidence type="ECO:0000256" key="2">
    <source>
        <dbReference type="ARBA" id="ARBA00022730"/>
    </source>
</evidence>
<comment type="similarity">
    <text evidence="1 7">Belongs to the bacterial ribosomal protein bL9 family.</text>
</comment>
<name>A0A932LZS2_UNCTE</name>
<dbReference type="GO" id="GO:0003735">
    <property type="term" value="F:structural constituent of ribosome"/>
    <property type="evidence" value="ECO:0007669"/>
    <property type="project" value="InterPro"/>
</dbReference>
<dbReference type="SUPFAM" id="SSF55653">
    <property type="entry name" value="Ribosomal protein L9 C-domain"/>
    <property type="match status" value="1"/>
</dbReference>
<keyword evidence="4 7" id="KW-0689">Ribosomal protein</keyword>
<evidence type="ECO:0000256" key="3">
    <source>
        <dbReference type="ARBA" id="ARBA00022884"/>
    </source>
</evidence>
<dbReference type="InterPro" id="IPR020594">
    <property type="entry name" value="Ribosomal_bL9_bac/chp"/>
</dbReference>
<reference evidence="9" key="1">
    <citation type="submission" date="2020-07" db="EMBL/GenBank/DDBJ databases">
        <title>Huge and variable diversity of episymbiotic CPR bacteria and DPANN archaea in groundwater ecosystems.</title>
        <authorList>
            <person name="He C.Y."/>
            <person name="Keren R."/>
            <person name="Whittaker M."/>
            <person name="Farag I.F."/>
            <person name="Doudna J."/>
            <person name="Cate J.H.D."/>
            <person name="Banfield J.F."/>
        </authorList>
    </citation>
    <scope>NUCLEOTIDE SEQUENCE</scope>
    <source>
        <strain evidence="9">NC_groundwater_717_Ag_S-0.2um_59_8</strain>
    </source>
</reference>
<keyword evidence="5 7" id="KW-0687">Ribonucleoprotein</keyword>
<evidence type="ECO:0000259" key="8">
    <source>
        <dbReference type="PROSITE" id="PS00651"/>
    </source>
</evidence>
<dbReference type="InterPro" id="IPR000244">
    <property type="entry name" value="Ribosomal_bL9"/>
</dbReference>
<dbReference type="GO" id="GO:0019843">
    <property type="term" value="F:rRNA binding"/>
    <property type="evidence" value="ECO:0007669"/>
    <property type="project" value="UniProtKB-UniRule"/>
</dbReference>
<protein>
    <recommendedName>
        <fullName evidence="6 7">Large ribosomal subunit protein bL9</fullName>
    </recommendedName>
</protein>
<gene>
    <name evidence="7" type="primary">rplI</name>
    <name evidence="9" type="ORF">HYY65_03285</name>
</gene>
<dbReference type="InterPro" id="IPR020069">
    <property type="entry name" value="Ribosomal_bL9_C"/>
</dbReference>
<evidence type="ECO:0000256" key="4">
    <source>
        <dbReference type="ARBA" id="ARBA00022980"/>
    </source>
</evidence>
<evidence type="ECO:0000313" key="10">
    <source>
        <dbReference type="Proteomes" id="UP000741360"/>
    </source>
</evidence>
<dbReference type="AlphaFoldDB" id="A0A932LZS2"/>
<dbReference type="GO" id="GO:0006412">
    <property type="term" value="P:translation"/>
    <property type="evidence" value="ECO:0007669"/>
    <property type="project" value="UniProtKB-UniRule"/>
</dbReference>
<dbReference type="InterPro" id="IPR036935">
    <property type="entry name" value="Ribosomal_bL9_N_sf"/>
</dbReference>
<dbReference type="PROSITE" id="PS00651">
    <property type="entry name" value="RIBOSOMAL_L9"/>
    <property type="match status" value="1"/>
</dbReference>
<dbReference type="Pfam" id="PF01281">
    <property type="entry name" value="Ribosomal_L9_N"/>
    <property type="match status" value="1"/>
</dbReference>
<dbReference type="HAMAP" id="MF_00503">
    <property type="entry name" value="Ribosomal_bL9"/>
    <property type="match status" value="1"/>
</dbReference>
<proteinExistence type="inferred from homology"/>
<dbReference type="NCBIfam" id="TIGR00158">
    <property type="entry name" value="L9"/>
    <property type="match status" value="1"/>
</dbReference>
<feature type="domain" description="Ribosomal protein L9" evidence="8">
    <location>
        <begin position="13"/>
        <end position="40"/>
    </location>
</feature>
<evidence type="ECO:0000256" key="6">
    <source>
        <dbReference type="ARBA" id="ARBA00035292"/>
    </source>
</evidence>
<keyword evidence="2 7" id="KW-0699">rRNA-binding</keyword>
<dbReference type="Gene3D" id="3.10.430.100">
    <property type="entry name" value="Ribosomal protein L9, C-terminal domain"/>
    <property type="match status" value="1"/>
</dbReference>
<dbReference type="InterPro" id="IPR036791">
    <property type="entry name" value="Ribosomal_bL9_C_sf"/>
</dbReference>
<accession>A0A932LZS2</accession>
<evidence type="ECO:0000256" key="7">
    <source>
        <dbReference type="HAMAP-Rule" id="MF_00503"/>
    </source>
</evidence>